<evidence type="ECO:0000256" key="5">
    <source>
        <dbReference type="PIRNR" id="PIRNR005096"/>
    </source>
</evidence>
<dbReference type="EC" id="5.1.3.3" evidence="5"/>
<dbReference type="UniPathway" id="UPA00242"/>
<proteinExistence type="inferred from homology"/>
<evidence type="ECO:0000256" key="3">
    <source>
        <dbReference type="ARBA" id="ARBA00023235"/>
    </source>
</evidence>
<evidence type="ECO:0000313" key="9">
    <source>
        <dbReference type="EMBL" id="REL28097.1"/>
    </source>
</evidence>
<dbReference type="GO" id="GO:0033499">
    <property type="term" value="P:galactose catabolic process via UDP-galactose, Leloir pathway"/>
    <property type="evidence" value="ECO:0007669"/>
    <property type="project" value="TreeGrafter"/>
</dbReference>
<evidence type="ECO:0000256" key="1">
    <source>
        <dbReference type="ARBA" id="ARBA00005028"/>
    </source>
</evidence>
<dbReference type="GO" id="GO:0006006">
    <property type="term" value="P:glucose metabolic process"/>
    <property type="evidence" value="ECO:0007669"/>
    <property type="project" value="TreeGrafter"/>
</dbReference>
<feature type="binding site" evidence="8">
    <location>
        <begin position="162"/>
        <end position="164"/>
    </location>
    <ligand>
        <name>beta-D-galactose</name>
        <dbReference type="ChEBI" id="CHEBI:27667"/>
    </ligand>
</feature>
<feature type="binding site" evidence="8">
    <location>
        <begin position="65"/>
        <end position="66"/>
    </location>
    <ligand>
        <name>beta-D-galactose</name>
        <dbReference type="ChEBI" id="CHEBI:27667"/>
    </ligand>
</feature>
<feature type="binding site" evidence="7">
    <location>
        <position position="225"/>
    </location>
    <ligand>
        <name>beta-D-galactose</name>
        <dbReference type="ChEBI" id="CHEBI:27667"/>
    </ligand>
</feature>
<dbReference type="Gene3D" id="2.70.98.10">
    <property type="match status" value="1"/>
</dbReference>
<feature type="active site" description="Proton acceptor" evidence="6">
    <location>
        <position position="280"/>
    </location>
</feature>
<reference evidence="9 10" key="1">
    <citation type="submission" date="2018-08" db="EMBL/GenBank/DDBJ databases">
        <title>Thalassotalea euphylliae genome.</title>
        <authorList>
            <person name="Summers S."/>
            <person name="Rice S.A."/>
            <person name="Freckelton M.L."/>
            <person name="Nedved B.T."/>
            <person name="Hadfield M.G."/>
        </authorList>
    </citation>
    <scope>NUCLEOTIDE SEQUENCE [LARGE SCALE GENOMIC DNA]</scope>
    <source>
        <strain evidence="9 10">H1</strain>
    </source>
</reference>
<dbReference type="InterPro" id="IPR015443">
    <property type="entry name" value="Aldose_1-epimerase"/>
</dbReference>
<accession>A0A3E0TUP9</accession>
<name>A0A3E0TUP9_9GAMM</name>
<dbReference type="Proteomes" id="UP000256478">
    <property type="component" value="Unassembled WGS sequence"/>
</dbReference>
<dbReference type="EMBL" id="QUOU01000001">
    <property type="protein sequence ID" value="REL28097.1"/>
    <property type="molecule type" value="Genomic_DNA"/>
</dbReference>
<dbReference type="PANTHER" id="PTHR10091">
    <property type="entry name" value="ALDOSE-1-EPIMERASE"/>
    <property type="match status" value="1"/>
</dbReference>
<dbReference type="Pfam" id="PF01263">
    <property type="entry name" value="Aldose_epim"/>
    <property type="match status" value="1"/>
</dbReference>
<feature type="active site" description="Proton donor" evidence="6">
    <location>
        <position position="162"/>
    </location>
</feature>
<dbReference type="InterPro" id="IPR008183">
    <property type="entry name" value="Aldose_1/G6P_1-epimerase"/>
</dbReference>
<dbReference type="InterPro" id="IPR014718">
    <property type="entry name" value="GH-type_carb-bd"/>
</dbReference>
<comment type="similarity">
    <text evidence="2 5">Belongs to the aldose epimerase family.</text>
</comment>
<protein>
    <recommendedName>
        <fullName evidence="5">Aldose 1-epimerase</fullName>
        <ecNumber evidence="5">5.1.3.3</ecNumber>
    </recommendedName>
</protein>
<evidence type="ECO:0000313" key="10">
    <source>
        <dbReference type="Proteomes" id="UP000256478"/>
    </source>
</evidence>
<dbReference type="OrthoDB" id="9779408at2"/>
<evidence type="ECO:0000256" key="8">
    <source>
        <dbReference type="PIRSR" id="PIRSR005096-3"/>
    </source>
</evidence>
<evidence type="ECO:0000256" key="6">
    <source>
        <dbReference type="PIRSR" id="PIRSR005096-1"/>
    </source>
</evidence>
<dbReference type="PANTHER" id="PTHR10091:SF0">
    <property type="entry name" value="GALACTOSE MUTAROTASE"/>
    <property type="match status" value="1"/>
</dbReference>
<evidence type="ECO:0000256" key="7">
    <source>
        <dbReference type="PIRSR" id="PIRSR005096-2"/>
    </source>
</evidence>
<dbReference type="InterPro" id="IPR047215">
    <property type="entry name" value="Galactose_mutarotase-like"/>
</dbReference>
<keyword evidence="3 5" id="KW-0413">Isomerase</keyword>
<dbReference type="SUPFAM" id="SSF74650">
    <property type="entry name" value="Galactose mutarotase-like"/>
    <property type="match status" value="1"/>
</dbReference>
<sequence>MELRSFVLCNDAGDEVCISNYGARLLQWHTDVFGQDRNIILGYSTLSDYLEDPFYHGAIVGPYANRIGGAAFSIDEQEYQLQANEGKNHLHGGEQSISHLCWELVAQEAQVLTLKCELPDGHNGYPGAMHYWVTYHLNNDSSLDIDIKVTTEQATVIGPTTHPYFNLAGVGESAAGHILQIFADNFTQVDDANVPTGEISPVDDTPLDFRKPRVLDPQQPKDSLDHNFVVSRPADESHGILISPDKQLQLHVCSGYPGLQVYTGEFLGGKFESFGGICLEPQFYPNSPNIDNFPFYLTTPEEPFKMRISYRLVKNQIEADTPAEHQRAVPAEKAD</sequence>
<dbReference type="InterPro" id="IPR011013">
    <property type="entry name" value="Gal_mutarotase_sf_dom"/>
</dbReference>
<comment type="caution">
    <text evidence="9">The sequence shown here is derived from an EMBL/GenBank/DDBJ whole genome shotgun (WGS) entry which is preliminary data.</text>
</comment>
<keyword evidence="4 5" id="KW-0119">Carbohydrate metabolism</keyword>
<comment type="pathway">
    <text evidence="1 5">Carbohydrate metabolism; hexose metabolism.</text>
</comment>
<gene>
    <name evidence="9" type="ORF">DXX93_17030</name>
</gene>
<comment type="catalytic activity">
    <reaction evidence="5">
        <text>alpha-D-glucose = beta-D-glucose</text>
        <dbReference type="Rhea" id="RHEA:10264"/>
        <dbReference type="ChEBI" id="CHEBI:15903"/>
        <dbReference type="ChEBI" id="CHEBI:17925"/>
        <dbReference type="EC" id="5.1.3.3"/>
    </reaction>
</comment>
<dbReference type="GO" id="GO:0004034">
    <property type="term" value="F:aldose 1-epimerase activity"/>
    <property type="evidence" value="ECO:0007669"/>
    <property type="project" value="UniProtKB-EC"/>
</dbReference>
<dbReference type="AlphaFoldDB" id="A0A3E0TUP9"/>
<evidence type="ECO:0000256" key="2">
    <source>
        <dbReference type="ARBA" id="ARBA00006206"/>
    </source>
</evidence>
<dbReference type="GO" id="GO:0030246">
    <property type="term" value="F:carbohydrate binding"/>
    <property type="evidence" value="ECO:0007669"/>
    <property type="project" value="InterPro"/>
</dbReference>
<dbReference type="RefSeq" id="WP_116009152.1">
    <property type="nucleotide sequence ID" value="NZ_QUOU01000001.1"/>
</dbReference>
<organism evidence="9 10">
    <name type="scientific">Thalassotalea euphylliae</name>
    <dbReference type="NCBI Taxonomy" id="1655234"/>
    <lineage>
        <taxon>Bacteria</taxon>
        <taxon>Pseudomonadati</taxon>
        <taxon>Pseudomonadota</taxon>
        <taxon>Gammaproteobacteria</taxon>
        <taxon>Alteromonadales</taxon>
        <taxon>Colwelliaceae</taxon>
        <taxon>Thalassotalea</taxon>
    </lineage>
</organism>
<dbReference type="CDD" id="cd09019">
    <property type="entry name" value="galactose_mutarotase_like"/>
    <property type="match status" value="1"/>
</dbReference>
<evidence type="ECO:0000256" key="4">
    <source>
        <dbReference type="ARBA" id="ARBA00023277"/>
    </source>
</evidence>
<dbReference type="PIRSF" id="PIRSF005096">
    <property type="entry name" value="GALM"/>
    <property type="match status" value="1"/>
</dbReference>